<name>A0A1B6MT98_9HEMI</name>
<proteinExistence type="predicted"/>
<feature type="non-terminal residue" evidence="2">
    <location>
        <position position="1"/>
    </location>
</feature>
<feature type="compositionally biased region" description="Polar residues" evidence="1">
    <location>
        <begin position="108"/>
        <end position="126"/>
    </location>
</feature>
<sequence length="162" mass="17285">LVGTTSPCVFNQKPDVNSALCHRLEDISLHPSASMLLENTCVNTNAQETQLGVIIENVAVITENPDVNNSPEEFNLPVVKDNSVGDSSVDKLFDVEPSVPAILDDSSPKTNEAMNGESLTNGSLPTESIPLHLTPPPNPQKSPTAKSAESGKKKESAKKKKK</sequence>
<feature type="region of interest" description="Disordered" evidence="1">
    <location>
        <begin position="99"/>
        <end position="162"/>
    </location>
</feature>
<accession>A0A1B6MT98</accession>
<dbReference type="AlphaFoldDB" id="A0A1B6MT98"/>
<organism evidence="2">
    <name type="scientific">Graphocephala atropunctata</name>
    <dbReference type="NCBI Taxonomy" id="36148"/>
    <lineage>
        <taxon>Eukaryota</taxon>
        <taxon>Metazoa</taxon>
        <taxon>Ecdysozoa</taxon>
        <taxon>Arthropoda</taxon>
        <taxon>Hexapoda</taxon>
        <taxon>Insecta</taxon>
        <taxon>Pterygota</taxon>
        <taxon>Neoptera</taxon>
        <taxon>Paraneoptera</taxon>
        <taxon>Hemiptera</taxon>
        <taxon>Auchenorrhyncha</taxon>
        <taxon>Membracoidea</taxon>
        <taxon>Cicadellidae</taxon>
        <taxon>Cicadellinae</taxon>
        <taxon>Cicadellini</taxon>
        <taxon>Graphocephala</taxon>
    </lineage>
</organism>
<protein>
    <submittedName>
        <fullName evidence="2">Uncharacterized protein</fullName>
    </submittedName>
</protein>
<dbReference type="EMBL" id="GEBQ01000862">
    <property type="protein sequence ID" value="JAT39115.1"/>
    <property type="molecule type" value="Transcribed_RNA"/>
</dbReference>
<evidence type="ECO:0000313" key="2">
    <source>
        <dbReference type="EMBL" id="JAT39115.1"/>
    </source>
</evidence>
<gene>
    <name evidence="2" type="ORF">g.29296</name>
</gene>
<reference evidence="2" key="1">
    <citation type="submission" date="2015-11" db="EMBL/GenBank/DDBJ databases">
        <title>De novo transcriptome assembly of four potential Pierce s Disease insect vectors from Arizona vineyards.</title>
        <authorList>
            <person name="Tassone E.E."/>
        </authorList>
    </citation>
    <scope>NUCLEOTIDE SEQUENCE</scope>
</reference>
<evidence type="ECO:0000256" key="1">
    <source>
        <dbReference type="SAM" id="MobiDB-lite"/>
    </source>
</evidence>